<comment type="similarity">
    <text evidence="2">Belongs to the homogentisate dioxygenase family.</text>
</comment>
<dbReference type="SUPFAM" id="SSF51182">
    <property type="entry name" value="RmlC-like cupins"/>
    <property type="match status" value="1"/>
</dbReference>
<dbReference type="InterPro" id="IPR046451">
    <property type="entry name" value="HgmA_C"/>
</dbReference>
<dbReference type="InterPro" id="IPR011051">
    <property type="entry name" value="RmlC_Cupin_sf"/>
</dbReference>
<keyword evidence="3 11" id="KW-0479">Metal-binding</keyword>
<dbReference type="RefSeq" id="WP_276821940.1">
    <property type="nucleotide sequence ID" value="NZ_AP027452.1"/>
</dbReference>
<evidence type="ECO:0000256" key="11">
    <source>
        <dbReference type="PIRSR" id="PIRSR605708-2"/>
    </source>
</evidence>
<evidence type="ECO:0000256" key="9">
    <source>
        <dbReference type="NCBIfam" id="TIGR01015"/>
    </source>
</evidence>
<evidence type="ECO:0000259" key="12">
    <source>
        <dbReference type="Pfam" id="PF04209"/>
    </source>
</evidence>
<accession>A0AAI8XNP0</accession>
<evidence type="ECO:0000256" key="5">
    <source>
        <dbReference type="ARBA" id="ARBA00022964"/>
    </source>
</evidence>
<dbReference type="InterPro" id="IPR005708">
    <property type="entry name" value="Homogentis_dOase"/>
</dbReference>
<evidence type="ECO:0000256" key="7">
    <source>
        <dbReference type="ARBA" id="ARBA00023004"/>
    </source>
</evidence>
<organism evidence="14 15">
    <name type="scientific">Mycolicibacterium mageritense</name>
    <name type="common">Mycobacterium mageritense</name>
    <dbReference type="NCBI Taxonomy" id="53462"/>
    <lineage>
        <taxon>Bacteria</taxon>
        <taxon>Bacillati</taxon>
        <taxon>Actinomycetota</taxon>
        <taxon>Actinomycetes</taxon>
        <taxon>Mycobacteriales</taxon>
        <taxon>Mycobacteriaceae</taxon>
        <taxon>Mycolicibacterium</taxon>
    </lineage>
</organism>
<dbReference type="Pfam" id="PF04209">
    <property type="entry name" value="HgmA_C"/>
    <property type="match status" value="1"/>
</dbReference>
<dbReference type="InterPro" id="IPR046452">
    <property type="entry name" value="HgmA_N"/>
</dbReference>
<evidence type="ECO:0000313" key="15">
    <source>
        <dbReference type="Proteomes" id="UP001241092"/>
    </source>
</evidence>
<dbReference type="GO" id="GO:0046872">
    <property type="term" value="F:metal ion binding"/>
    <property type="evidence" value="ECO:0007669"/>
    <property type="project" value="UniProtKB-KW"/>
</dbReference>
<dbReference type="Pfam" id="PF20510">
    <property type="entry name" value="HgmA_N"/>
    <property type="match status" value="1"/>
</dbReference>
<feature type="binding site" evidence="11">
    <location>
        <position position="346"/>
    </location>
    <ligand>
        <name>homogentisate</name>
        <dbReference type="ChEBI" id="CHEBI:16169"/>
    </ligand>
</feature>
<name>A0AAI8XNP0_MYCME</name>
<keyword evidence="8" id="KW-0585">Phenylalanine catabolism</keyword>
<dbReference type="Gene3D" id="2.60.120.10">
    <property type="entry name" value="Jelly Rolls"/>
    <property type="match status" value="1"/>
</dbReference>
<feature type="binding site" evidence="11">
    <location>
        <position position="367"/>
    </location>
    <ligand>
        <name>homogentisate</name>
        <dbReference type="ChEBI" id="CHEBI:16169"/>
    </ligand>
</feature>
<dbReference type="EC" id="1.13.11.5" evidence="9"/>
<proteinExistence type="inferred from homology"/>
<dbReference type="GO" id="GO:0005737">
    <property type="term" value="C:cytoplasm"/>
    <property type="evidence" value="ECO:0007669"/>
    <property type="project" value="TreeGrafter"/>
</dbReference>
<keyword evidence="6 14" id="KW-0560">Oxidoreductase</keyword>
<evidence type="ECO:0000313" key="14">
    <source>
        <dbReference type="EMBL" id="BDY28993.1"/>
    </source>
</evidence>
<dbReference type="GO" id="GO:0006572">
    <property type="term" value="P:L-tyrosine catabolic process"/>
    <property type="evidence" value="ECO:0007669"/>
    <property type="project" value="UniProtKB-UniRule"/>
</dbReference>
<comment type="cofactor">
    <cofactor evidence="1 11">
        <name>Fe cation</name>
        <dbReference type="ChEBI" id="CHEBI:24875"/>
    </cofactor>
</comment>
<feature type="binding site" evidence="11">
    <location>
        <position position="331"/>
    </location>
    <ligand>
        <name>Fe cation</name>
        <dbReference type="ChEBI" id="CHEBI:24875"/>
    </ligand>
</feature>
<dbReference type="FunFam" id="2.60.120.10:FF:000034">
    <property type="entry name" value="Homogentisate 1,2-dioxygenase"/>
    <property type="match status" value="1"/>
</dbReference>
<feature type="domain" description="Homogentisate 1,2-dioxygenase N-terminal" evidence="13">
    <location>
        <begin position="3"/>
        <end position="275"/>
    </location>
</feature>
<dbReference type="EMBL" id="AP027452">
    <property type="protein sequence ID" value="BDY28993.1"/>
    <property type="molecule type" value="Genomic_DNA"/>
</dbReference>
<keyword evidence="5" id="KW-0223">Dioxygenase</keyword>
<dbReference type="GO" id="GO:0004411">
    <property type="term" value="F:homogentisate 1,2-dioxygenase activity"/>
    <property type="evidence" value="ECO:0007669"/>
    <property type="project" value="UniProtKB-UniRule"/>
</dbReference>
<feature type="binding site" evidence="11">
    <location>
        <position position="337"/>
    </location>
    <ligand>
        <name>Fe cation</name>
        <dbReference type="ChEBI" id="CHEBI:24875"/>
    </ligand>
</feature>
<evidence type="ECO:0000259" key="13">
    <source>
        <dbReference type="Pfam" id="PF20510"/>
    </source>
</evidence>
<evidence type="ECO:0000256" key="8">
    <source>
        <dbReference type="ARBA" id="ARBA00023232"/>
    </source>
</evidence>
<sequence>MTEYQSGFGNSFETEALPGALPVGRNSPQRCAYGLYAEQLSGSPFTAPRAHNERSWLYRIRPSVAHSGRFTAVDTERVAFWRTAPDDAPPVPIAQMRWNALPITDEATFITGIRTITTGGDAGTRTGFACSVYLITNSMVDSCFYNGDAEMLFVLEHGNVRFWTEFGIIDAEPCEIVVIPRGVKLRVEVPDGAARGYLCENYGGAFTLPERGPIGANCLANSRDFLTPVAAYEDRDVPSALYVKWGGTLWQTELGHSPLDVVAWHGNYAPYKYDLRRFSPVGPVLFDHADPSIFTVLTSQSETPGTANVDFVCFPERWMVAEDTFRPPWYHMNVMSEFMGLVRGVYDAKPDGFVPGGFSLHNGMMPHGPDAQAFEAASTVALKPVKQEDTLAFMFETRFPQKVTRYAADVPERQLDYADCWSGLTKRFDPSRP</sequence>
<evidence type="ECO:0000256" key="3">
    <source>
        <dbReference type="ARBA" id="ARBA00022723"/>
    </source>
</evidence>
<feature type="domain" description="Homogentisate 1,2-dioxygenase C-terminal" evidence="12">
    <location>
        <begin position="276"/>
        <end position="428"/>
    </location>
</feature>
<protein>
    <recommendedName>
        <fullName evidence="9">Homogentisate 1,2-dioxygenase</fullName>
        <ecNumber evidence="9">1.13.11.5</ecNumber>
    </recommendedName>
</protein>
<evidence type="ECO:0000256" key="10">
    <source>
        <dbReference type="PIRSR" id="PIRSR605708-1"/>
    </source>
</evidence>
<keyword evidence="7 11" id="KW-0408">Iron</keyword>
<dbReference type="Proteomes" id="UP001241092">
    <property type="component" value="Chromosome"/>
</dbReference>
<evidence type="ECO:0000256" key="6">
    <source>
        <dbReference type="ARBA" id="ARBA00023002"/>
    </source>
</evidence>
<dbReference type="PANTHER" id="PTHR11056:SF0">
    <property type="entry name" value="HOMOGENTISATE 1,2-DIOXYGENASE"/>
    <property type="match status" value="1"/>
</dbReference>
<dbReference type="GO" id="GO:0006559">
    <property type="term" value="P:L-phenylalanine catabolic process"/>
    <property type="evidence" value="ECO:0007669"/>
    <property type="project" value="UniProtKB-UniRule"/>
</dbReference>
<evidence type="ECO:0000256" key="4">
    <source>
        <dbReference type="ARBA" id="ARBA00022878"/>
    </source>
</evidence>
<feature type="active site" description="Proton acceptor" evidence="10">
    <location>
        <position position="288"/>
    </location>
</feature>
<dbReference type="PANTHER" id="PTHR11056">
    <property type="entry name" value="HOMOGENTISATE 1,2-DIOXYGENASE"/>
    <property type="match status" value="1"/>
</dbReference>
<evidence type="ECO:0000256" key="2">
    <source>
        <dbReference type="ARBA" id="ARBA00007757"/>
    </source>
</evidence>
<dbReference type="CDD" id="cd07000">
    <property type="entry name" value="cupin_HGO_N"/>
    <property type="match status" value="1"/>
</dbReference>
<dbReference type="NCBIfam" id="TIGR01015">
    <property type="entry name" value="hmgA"/>
    <property type="match status" value="1"/>
</dbReference>
<dbReference type="InterPro" id="IPR014710">
    <property type="entry name" value="RmlC-like_jellyroll"/>
</dbReference>
<keyword evidence="4" id="KW-0828">Tyrosine catabolism</keyword>
<reference evidence="14" key="1">
    <citation type="submission" date="2023-03" db="EMBL/GenBank/DDBJ databases">
        <title>Draft genome sequence of a Mycolicibacterium mageritense strain H4_3_1 isolated from a hybrid biological-inorganic system reactor.</title>
        <authorList>
            <person name="Feng X."/>
            <person name="Kazama D."/>
            <person name="Sato K."/>
            <person name="Kobayashi H."/>
        </authorList>
    </citation>
    <scope>NUCLEOTIDE SEQUENCE</scope>
    <source>
        <strain evidence="14">H4_3_1</strain>
    </source>
</reference>
<evidence type="ECO:0000256" key="1">
    <source>
        <dbReference type="ARBA" id="ARBA00001962"/>
    </source>
</evidence>
<dbReference type="AlphaFoldDB" id="A0AAI8XNP0"/>
<gene>
    <name evidence="14" type="primary">hmgA_1</name>
    <name evidence="14" type="ORF">hbim_02929</name>
</gene>